<dbReference type="Proteomes" id="UP001595840">
    <property type="component" value="Unassembled WGS sequence"/>
</dbReference>
<feature type="signal peptide" evidence="2">
    <location>
        <begin position="1"/>
        <end position="24"/>
    </location>
</feature>
<keyword evidence="2" id="KW-0732">Signal</keyword>
<name>A0ABV8V8R0_9GAMM</name>
<evidence type="ECO:0000256" key="2">
    <source>
        <dbReference type="SAM" id="SignalP"/>
    </source>
</evidence>
<feature type="chain" id="PRO_5046791816" evidence="2">
    <location>
        <begin position="25"/>
        <end position="279"/>
    </location>
</feature>
<protein>
    <submittedName>
        <fullName evidence="3">Uncharacterized protein</fullName>
    </submittedName>
</protein>
<proteinExistence type="predicted"/>
<feature type="transmembrane region" description="Helical" evidence="1">
    <location>
        <begin position="206"/>
        <end position="222"/>
    </location>
</feature>
<reference evidence="4" key="1">
    <citation type="journal article" date="2019" name="Int. J. Syst. Evol. Microbiol.">
        <title>The Global Catalogue of Microorganisms (GCM) 10K type strain sequencing project: providing services to taxonomists for standard genome sequencing and annotation.</title>
        <authorList>
            <consortium name="The Broad Institute Genomics Platform"/>
            <consortium name="The Broad Institute Genome Sequencing Center for Infectious Disease"/>
            <person name="Wu L."/>
            <person name="Ma J."/>
        </authorList>
    </citation>
    <scope>NUCLEOTIDE SEQUENCE [LARGE SCALE GENOMIC DNA]</scope>
    <source>
        <strain evidence="4">CECT 8570</strain>
    </source>
</reference>
<comment type="caution">
    <text evidence="3">The sequence shown here is derived from an EMBL/GenBank/DDBJ whole genome shotgun (WGS) entry which is preliminary data.</text>
</comment>
<keyword evidence="1" id="KW-1133">Transmembrane helix</keyword>
<accession>A0ABV8V8R0</accession>
<feature type="transmembrane region" description="Helical" evidence="1">
    <location>
        <begin position="228"/>
        <end position="248"/>
    </location>
</feature>
<evidence type="ECO:0000313" key="3">
    <source>
        <dbReference type="EMBL" id="MFC4363444.1"/>
    </source>
</evidence>
<keyword evidence="1" id="KW-0812">Transmembrane</keyword>
<evidence type="ECO:0000313" key="4">
    <source>
        <dbReference type="Proteomes" id="UP001595840"/>
    </source>
</evidence>
<keyword evidence="4" id="KW-1185">Reference proteome</keyword>
<sequence>MSIFYTYLCVAAALVAALIADSQAYRRKLAVDETVDVDGAGSRGENDVNRDLSLDGNGVERLETFNGLECAEQKEPVTDAVLMLSPFLVFFYPQDFWLNFAGFMALWALGCCAVYGLNRLNLLNHSLELQRLMGPGITLLVGIGYLIFLHEGPLASAVDDSVSELSTANAPLVERVLNSFPAWLWWAYGLLIPVSLLMARRKDGTMLAAVLLLLGLAILPFYSTHYWWSLAAGVIVFLLALKPLLYAMDETSKGGIGFVLVFLAQMIFVGSIVVYAIFF</sequence>
<feature type="transmembrane region" description="Helical" evidence="1">
    <location>
        <begin position="129"/>
        <end position="148"/>
    </location>
</feature>
<dbReference type="EMBL" id="JBHSCX010000020">
    <property type="protein sequence ID" value="MFC4363444.1"/>
    <property type="molecule type" value="Genomic_DNA"/>
</dbReference>
<dbReference type="RefSeq" id="WP_290261254.1">
    <property type="nucleotide sequence ID" value="NZ_JAUFQG010000004.1"/>
</dbReference>
<evidence type="ECO:0000256" key="1">
    <source>
        <dbReference type="SAM" id="Phobius"/>
    </source>
</evidence>
<gene>
    <name evidence="3" type="ORF">ACFOX3_14100</name>
</gene>
<feature type="transmembrane region" description="Helical" evidence="1">
    <location>
        <begin position="255"/>
        <end position="278"/>
    </location>
</feature>
<feature type="transmembrane region" description="Helical" evidence="1">
    <location>
        <begin position="96"/>
        <end position="117"/>
    </location>
</feature>
<feature type="transmembrane region" description="Helical" evidence="1">
    <location>
        <begin position="182"/>
        <end position="199"/>
    </location>
</feature>
<keyword evidence="1" id="KW-0472">Membrane</keyword>
<organism evidence="3 4">
    <name type="scientific">Simiduia curdlanivorans</name>
    <dbReference type="NCBI Taxonomy" id="1492769"/>
    <lineage>
        <taxon>Bacteria</taxon>
        <taxon>Pseudomonadati</taxon>
        <taxon>Pseudomonadota</taxon>
        <taxon>Gammaproteobacteria</taxon>
        <taxon>Cellvibrionales</taxon>
        <taxon>Cellvibrionaceae</taxon>
        <taxon>Simiduia</taxon>
    </lineage>
</organism>